<protein>
    <submittedName>
        <fullName evidence="1">PHC1</fullName>
    </submittedName>
</protein>
<dbReference type="WBParaSite" id="HPLM_0000097401-mRNA-1">
    <property type="protein sequence ID" value="HPLM_0000097401-mRNA-1"/>
    <property type="gene ID" value="HPLM_0000097401"/>
</dbReference>
<accession>A0A0N4VUK7</accession>
<name>A0A0N4VUK7_HAEPC</name>
<reference evidence="1" key="1">
    <citation type="submission" date="2017-02" db="UniProtKB">
        <authorList>
            <consortium name="WormBaseParasite"/>
        </authorList>
    </citation>
    <scope>IDENTIFICATION</scope>
</reference>
<proteinExistence type="predicted"/>
<sequence length="158" mass="17040">LRLQQQPDVAGTSHSSPSQLVSHLLASTLLGGASSLAMVNPLAGSGSSAGDESQGMHLLSILQDHFVLSQLLPQLQAAQNHCDVNPIMNPAIALYYQQVLQQQQQQNVLQQLMQQPLSQSQTVLLQHTQIQTAQGITARIEAAACRAYRMGIVRTPIN</sequence>
<organism evidence="1">
    <name type="scientific">Haemonchus placei</name>
    <name type="common">Barber's pole worm</name>
    <dbReference type="NCBI Taxonomy" id="6290"/>
    <lineage>
        <taxon>Eukaryota</taxon>
        <taxon>Metazoa</taxon>
        <taxon>Ecdysozoa</taxon>
        <taxon>Nematoda</taxon>
        <taxon>Chromadorea</taxon>
        <taxon>Rhabditida</taxon>
        <taxon>Rhabditina</taxon>
        <taxon>Rhabditomorpha</taxon>
        <taxon>Strongyloidea</taxon>
        <taxon>Trichostrongylidae</taxon>
        <taxon>Haemonchus</taxon>
    </lineage>
</organism>
<dbReference type="AlphaFoldDB" id="A0A0N4VUK7"/>
<evidence type="ECO:0000313" key="1">
    <source>
        <dbReference type="WBParaSite" id="HPLM_0000097401-mRNA-1"/>
    </source>
</evidence>